<organism evidence="2 3">
    <name type="scientific">Mycolicibacterium phlei DSM 43239 = CCUG 21000</name>
    <dbReference type="NCBI Taxonomy" id="1226750"/>
    <lineage>
        <taxon>Bacteria</taxon>
        <taxon>Bacillati</taxon>
        <taxon>Actinomycetota</taxon>
        <taxon>Actinomycetes</taxon>
        <taxon>Mycobacteriales</taxon>
        <taxon>Mycobacteriaceae</taxon>
        <taxon>Mycolicibacterium</taxon>
    </lineage>
</organism>
<name>A0A5N5USK4_MYCPH</name>
<dbReference type="Gene3D" id="1.10.10.10">
    <property type="entry name" value="Winged helix-like DNA-binding domain superfamily/Winged helix DNA-binding domain"/>
    <property type="match status" value="1"/>
</dbReference>
<feature type="repeat" description="TPR" evidence="1">
    <location>
        <begin position="372"/>
        <end position="405"/>
    </location>
</feature>
<sequence>MLSKLLILLGVEDSEIAADPAEQAIQYQERLTALAAEGKSVLLWLDNASDPSQFGPLRPASAVHRVVVTTRETFASVPKPQVVDVGVMESDDAVELLVSAVEARIPDDARLIEDPQTALRLAELCDHLPLALQIVSALLADEPDRPISELVIELASEEDRLNSLDYGGELSVRAAFALSYRRLPDNLKRLFRLLSVVPGGDVGLVAAGWLIDASHTAVRPQLMALVRSHLIQQHVRNRWSMHDLLRLYSAELSAEHPEDAERALKVIVVKYLLGVGAAADWLTGVPNDTNRRYFPTAQHAAAWFEEEHPTASAIALSVAKRPEREYRELTLALAVGLGEILGSQRHWLKEFHDVAVVGASLVPAAENRHYAACVLNHYGSALRKMRQFDDALEAFRRAAEVAEEAGLEWVAGAARTNMGNVYLDQGRDVDEVVQFYWEDVRACQESDPPHRRGEAAALSNIGGALGDAGRYTEALSPLREAMSICRDLDDKPGIASAGKNLGAVLGRLARIEDNQAYLEEAIALLQEAAEIYKERGNYSGWAEVANNLGQAQCQLRRFSEGIPNLEAALRYFEESGQSDLAKNVREDVESYRMDASGGRPWSATTLEPDRYRFTNTSGGRLAQITLAPFGATQVMVENSPDPHIVPEPVANGGSFVAVVRGRGMRITATAMPSMVPVYLDFSPA</sequence>
<evidence type="ECO:0000256" key="1">
    <source>
        <dbReference type="PROSITE-ProRule" id="PRU00339"/>
    </source>
</evidence>
<dbReference type="PANTHER" id="PTHR47691:SF3">
    <property type="entry name" value="HTH-TYPE TRANSCRIPTIONAL REGULATOR RV0890C-RELATED"/>
    <property type="match status" value="1"/>
</dbReference>
<evidence type="ECO:0008006" key="4">
    <source>
        <dbReference type="Google" id="ProtNLM"/>
    </source>
</evidence>
<dbReference type="InterPro" id="IPR036388">
    <property type="entry name" value="WH-like_DNA-bd_sf"/>
</dbReference>
<dbReference type="Gene3D" id="1.25.40.10">
    <property type="entry name" value="Tetratricopeptide repeat domain"/>
    <property type="match status" value="1"/>
</dbReference>
<accession>A0A5N5USK4</accession>
<keyword evidence="3" id="KW-1185">Reference proteome</keyword>
<dbReference type="Pfam" id="PF13424">
    <property type="entry name" value="TPR_12"/>
    <property type="match status" value="1"/>
</dbReference>
<proteinExistence type="predicted"/>
<evidence type="ECO:0000313" key="3">
    <source>
        <dbReference type="Proteomes" id="UP000325690"/>
    </source>
</evidence>
<dbReference type="Proteomes" id="UP000325690">
    <property type="component" value="Unassembled WGS sequence"/>
</dbReference>
<comment type="caution">
    <text evidence="2">The sequence shown here is derived from an EMBL/GenBank/DDBJ whole genome shotgun (WGS) entry which is preliminary data.</text>
</comment>
<dbReference type="InterPro" id="IPR027417">
    <property type="entry name" value="P-loop_NTPase"/>
</dbReference>
<dbReference type="AlphaFoldDB" id="A0A5N5USK4"/>
<evidence type="ECO:0000313" key="2">
    <source>
        <dbReference type="EMBL" id="KAB7751100.1"/>
    </source>
</evidence>
<protein>
    <recommendedName>
        <fullName evidence="4">Tetratricopeptide repeat protein</fullName>
    </recommendedName>
</protein>
<dbReference type="SMART" id="SM00028">
    <property type="entry name" value="TPR"/>
    <property type="match status" value="4"/>
</dbReference>
<dbReference type="SUPFAM" id="SSF48452">
    <property type="entry name" value="TPR-like"/>
    <property type="match status" value="1"/>
</dbReference>
<dbReference type="PROSITE" id="PS50005">
    <property type="entry name" value="TPR"/>
    <property type="match status" value="1"/>
</dbReference>
<reference evidence="2 3" key="1">
    <citation type="submission" date="2012-10" db="EMBL/GenBank/DDBJ databases">
        <title>The draft sequence of the Mycobacterium pheli genome.</title>
        <authorList>
            <person name="Pettersson B.M.F."/>
            <person name="Das S."/>
            <person name="Dasgupta S."/>
            <person name="Bhattacharya A."/>
            <person name="Kirsebom L.A."/>
        </authorList>
    </citation>
    <scope>NUCLEOTIDE SEQUENCE [LARGE SCALE GENOMIC DNA]</scope>
    <source>
        <strain evidence="2 3">CCUG 21000</strain>
    </source>
</reference>
<gene>
    <name evidence="2" type="ORF">MPHL21000_26120</name>
</gene>
<dbReference type="SUPFAM" id="SSF52540">
    <property type="entry name" value="P-loop containing nucleoside triphosphate hydrolases"/>
    <property type="match status" value="1"/>
</dbReference>
<dbReference type="InterPro" id="IPR011990">
    <property type="entry name" value="TPR-like_helical_dom_sf"/>
</dbReference>
<dbReference type="InterPro" id="IPR019734">
    <property type="entry name" value="TPR_rpt"/>
</dbReference>
<dbReference type="PANTHER" id="PTHR47691">
    <property type="entry name" value="REGULATOR-RELATED"/>
    <property type="match status" value="1"/>
</dbReference>
<keyword evidence="1" id="KW-0802">TPR repeat</keyword>
<dbReference type="EMBL" id="ANBP01000056">
    <property type="protein sequence ID" value="KAB7751100.1"/>
    <property type="molecule type" value="Genomic_DNA"/>
</dbReference>